<dbReference type="InterPro" id="IPR018656">
    <property type="entry name" value="DUF2087"/>
</dbReference>
<dbReference type="Proteomes" id="UP000607645">
    <property type="component" value="Unassembled WGS sequence"/>
</dbReference>
<protein>
    <submittedName>
        <fullName evidence="2">DUF2087 domain-containing protein</fullName>
    </submittedName>
</protein>
<comment type="caution">
    <text evidence="2">The sequence shown here is derived from an EMBL/GenBank/DDBJ whole genome shotgun (WGS) entry which is preliminary data.</text>
</comment>
<sequence length="100" mass="11433">MTAPELSAQEKERILRGAVSSLSPLRLKVLPSKTAKKLVVLEAVAELFYPGETYTQAEVNARLEEIYPDPVTLRRDLVDFHFLCRTSDGARYWRPEPMQK</sequence>
<feature type="domain" description="DUF2087" evidence="1">
    <location>
        <begin position="26"/>
        <end position="94"/>
    </location>
</feature>
<gene>
    <name evidence="2" type="ORF">H8S62_06090</name>
</gene>
<accession>A0A8J6M7I7</accession>
<reference evidence="2" key="1">
    <citation type="submission" date="2020-08" db="EMBL/GenBank/DDBJ databases">
        <title>Genome public.</title>
        <authorList>
            <person name="Liu C."/>
            <person name="Sun Q."/>
        </authorList>
    </citation>
    <scope>NUCLEOTIDE SEQUENCE</scope>
    <source>
        <strain evidence="2">NSJ-52</strain>
    </source>
</reference>
<evidence type="ECO:0000259" key="1">
    <source>
        <dbReference type="Pfam" id="PF09860"/>
    </source>
</evidence>
<dbReference type="Pfam" id="PF09860">
    <property type="entry name" value="DUF2087"/>
    <property type="match status" value="1"/>
</dbReference>
<evidence type="ECO:0000313" key="3">
    <source>
        <dbReference type="Proteomes" id="UP000607645"/>
    </source>
</evidence>
<organism evidence="2 3">
    <name type="scientific">Lawsonibacter faecis</name>
    <dbReference type="NCBI Taxonomy" id="2763052"/>
    <lineage>
        <taxon>Bacteria</taxon>
        <taxon>Bacillati</taxon>
        <taxon>Bacillota</taxon>
        <taxon>Clostridia</taxon>
        <taxon>Eubacteriales</taxon>
        <taxon>Oscillospiraceae</taxon>
        <taxon>Lawsonibacter</taxon>
    </lineage>
</organism>
<keyword evidence="3" id="KW-1185">Reference proteome</keyword>
<dbReference type="RefSeq" id="WP_186918789.1">
    <property type="nucleotide sequence ID" value="NZ_JACOPQ010000004.1"/>
</dbReference>
<name>A0A8J6M7I7_9FIRM</name>
<dbReference type="EMBL" id="JACOPQ010000004">
    <property type="protein sequence ID" value="MBC5736577.1"/>
    <property type="molecule type" value="Genomic_DNA"/>
</dbReference>
<proteinExistence type="predicted"/>
<dbReference type="AlphaFoldDB" id="A0A8J6M7I7"/>
<evidence type="ECO:0000313" key="2">
    <source>
        <dbReference type="EMBL" id="MBC5736577.1"/>
    </source>
</evidence>